<organism evidence="8 9">
    <name type="scientific">Malus baccata</name>
    <name type="common">Siberian crab apple</name>
    <name type="synonym">Pyrus baccata</name>
    <dbReference type="NCBI Taxonomy" id="106549"/>
    <lineage>
        <taxon>Eukaryota</taxon>
        <taxon>Viridiplantae</taxon>
        <taxon>Streptophyta</taxon>
        <taxon>Embryophyta</taxon>
        <taxon>Tracheophyta</taxon>
        <taxon>Spermatophyta</taxon>
        <taxon>Magnoliopsida</taxon>
        <taxon>eudicotyledons</taxon>
        <taxon>Gunneridae</taxon>
        <taxon>Pentapetalae</taxon>
        <taxon>rosids</taxon>
        <taxon>fabids</taxon>
        <taxon>Rosales</taxon>
        <taxon>Rosaceae</taxon>
        <taxon>Amygdaloideae</taxon>
        <taxon>Maleae</taxon>
        <taxon>Malus</taxon>
    </lineage>
</organism>
<accession>A0A540NG77</accession>
<proteinExistence type="predicted"/>
<dbReference type="Gene3D" id="1.10.510.10">
    <property type="entry name" value="Transferase(Phosphotransferase) domain 1"/>
    <property type="match status" value="1"/>
</dbReference>
<evidence type="ECO:0000256" key="6">
    <source>
        <dbReference type="SAM" id="Phobius"/>
    </source>
</evidence>
<evidence type="ECO:0000256" key="4">
    <source>
        <dbReference type="ARBA" id="ARBA00022777"/>
    </source>
</evidence>
<keyword evidence="2" id="KW-0808">Transferase</keyword>
<dbReference type="GO" id="GO:0005524">
    <property type="term" value="F:ATP binding"/>
    <property type="evidence" value="ECO:0007669"/>
    <property type="project" value="UniProtKB-KW"/>
</dbReference>
<dbReference type="GO" id="GO:0004674">
    <property type="term" value="F:protein serine/threonine kinase activity"/>
    <property type="evidence" value="ECO:0007669"/>
    <property type="project" value="UniProtKB-KW"/>
</dbReference>
<feature type="transmembrane region" description="Helical" evidence="6">
    <location>
        <begin position="84"/>
        <end position="110"/>
    </location>
</feature>
<keyword evidence="6" id="KW-0812">Transmembrane</keyword>
<dbReference type="InterPro" id="IPR000719">
    <property type="entry name" value="Prot_kinase_dom"/>
</dbReference>
<dbReference type="Proteomes" id="UP000315295">
    <property type="component" value="Unassembled WGS sequence"/>
</dbReference>
<evidence type="ECO:0000313" key="8">
    <source>
        <dbReference type="EMBL" id="TQE10042.1"/>
    </source>
</evidence>
<dbReference type="AlphaFoldDB" id="A0A540NG77"/>
<evidence type="ECO:0000256" key="5">
    <source>
        <dbReference type="ARBA" id="ARBA00022840"/>
    </source>
</evidence>
<dbReference type="PROSITE" id="PS50011">
    <property type="entry name" value="PROTEIN_KINASE_DOM"/>
    <property type="match status" value="1"/>
</dbReference>
<evidence type="ECO:0000313" key="9">
    <source>
        <dbReference type="Proteomes" id="UP000315295"/>
    </source>
</evidence>
<keyword evidence="6" id="KW-1133">Transmembrane helix</keyword>
<dbReference type="STRING" id="106549.A0A540NG77"/>
<evidence type="ECO:0000256" key="3">
    <source>
        <dbReference type="ARBA" id="ARBA00022741"/>
    </source>
</evidence>
<keyword evidence="9" id="KW-1185">Reference proteome</keyword>
<dbReference type="Pfam" id="PF00069">
    <property type="entry name" value="Pkinase"/>
    <property type="match status" value="1"/>
</dbReference>
<reference evidence="8 9" key="1">
    <citation type="journal article" date="2019" name="G3 (Bethesda)">
        <title>Sequencing of a Wild Apple (Malus baccata) Genome Unravels the Differences Between Cultivated and Wild Apple Species Regarding Disease Resistance and Cold Tolerance.</title>
        <authorList>
            <person name="Chen X."/>
        </authorList>
    </citation>
    <scope>NUCLEOTIDE SEQUENCE [LARGE SCALE GENOMIC DNA]</scope>
    <source>
        <strain evidence="9">cv. Shandingzi</strain>
        <tissue evidence="8">Leaves</tissue>
    </source>
</reference>
<evidence type="ECO:0000256" key="1">
    <source>
        <dbReference type="ARBA" id="ARBA00022527"/>
    </source>
</evidence>
<evidence type="ECO:0000256" key="2">
    <source>
        <dbReference type="ARBA" id="ARBA00022679"/>
    </source>
</evidence>
<dbReference type="SUPFAM" id="SSF56112">
    <property type="entry name" value="Protein kinase-like (PK-like)"/>
    <property type="match status" value="1"/>
</dbReference>
<dbReference type="EMBL" id="VIEB01000049">
    <property type="protein sequence ID" value="TQE10042.1"/>
    <property type="molecule type" value="Genomic_DNA"/>
</dbReference>
<dbReference type="GO" id="GO:0007165">
    <property type="term" value="P:signal transduction"/>
    <property type="evidence" value="ECO:0007669"/>
    <property type="project" value="TreeGrafter"/>
</dbReference>
<keyword evidence="4" id="KW-0418">Kinase</keyword>
<name>A0A540NG77_MALBA</name>
<protein>
    <recommendedName>
        <fullName evidence="7">Protein kinase domain-containing protein</fullName>
    </recommendedName>
</protein>
<keyword evidence="1" id="KW-0723">Serine/threonine-protein kinase</keyword>
<gene>
    <name evidence="8" type="ORF">C1H46_004332</name>
</gene>
<comment type="caution">
    <text evidence="8">The sequence shown here is derived from an EMBL/GenBank/DDBJ whole genome shotgun (WGS) entry which is preliminary data.</text>
</comment>
<sequence>MEYGSLSSWFSKNLNRKYFQQLISAVKYCHSCDPTRRAPSPAYVAPEILMKKGYDGAKVDVWSYGVILYVLNVGFLSFNDPNLMAMYILGPPTPLLEAGVLLLIAQVLYLQHRR</sequence>
<dbReference type="PANTHER" id="PTHR43895">
    <property type="entry name" value="CALCIUM/CALMODULIN-DEPENDENT PROTEIN KINASE KINASE-RELATED"/>
    <property type="match status" value="1"/>
</dbReference>
<dbReference type="PANTHER" id="PTHR43895:SF151">
    <property type="entry name" value="CBL-INTERACTING SERINE_THREONINE-PROTEIN KINASE 11"/>
    <property type="match status" value="1"/>
</dbReference>
<feature type="transmembrane region" description="Helical" evidence="6">
    <location>
        <begin position="61"/>
        <end position="78"/>
    </location>
</feature>
<feature type="domain" description="Protein kinase" evidence="7">
    <location>
        <begin position="1"/>
        <end position="114"/>
    </location>
</feature>
<evidence type="ECO:0000259" key="7">
    <source>
        <dbReference type="PROSITE" id="PS50011"/>
    </source>
</evidence>
<keyword evidence="3" id="KW-0547">Nucleotide-binding</keyword>
<dbReference type="InterPro" id="IPR011009">
    <property type="entry name" value="Kinase-like_dom_sf"/>
</dbReference>
<keyword evidence="5" id="KW-0067">ATP-binding</keyword>
<keyword evidence="6" id="KW-0472">Membrane</keyword>